<dbReference type="PANTHER" id="PTHR48106">
    <property type="entry name" value="QUINONE OXIDOREDUCTASE PIG3-RELATED"/>
    <property type="match status" value="1"/>
</dbReference>
<keyword evidence="5" id="KW-1185">Reference proteome</keyword>
<evidence type="ECO:0000256" key="1">
    <source>
        <dbReference type="ARBA" id="ARBA00022857"/>
    </source>
</evidence>
<dbReference type="SUPFAM" id="SSF51735">
    <property type="entry name" value="NAD(P)-binding Rossmann-fold domains"/>
    <property type="match status" value="1"/>
</dbReference>
<keyword evidence="2" id="KW-0560">Oxidoreductase</keyword>
<dbReference type="Pfam" id="PF00107">
    <property type="entry name" value="ADH_zinc_N"/>
    <property type="match status" value="1"/>
</dbReference>
<protein>
    <submittedName>
        <fullName evidence="4">Zinc-binding dehydrogenase</fullName>
    </submittedName>
</protein>
<dbReference type="SMART" id="SM00829">
    <property type="entry name" value="PKS_ER"/>
    <property type="match status" value="1"/>
</dbReference>
<evidence type="ECO:0000313" key="5">
    <source>
        <dbReference type="Proteomes" id="UP001064262"/>
    </source>
</evidence>
<evidence type="ECO:0000256" key="2">
    <source>
        <dbReference type="ARBA" id="ARBA00023002"/>
    </source>
</evidence>
<accession>A0A9J6PUK0</accession>
<dbReference type="Gene3D" id="3.90.180.10">
    <property type="entry name" value="Medium-chain alcohol dehydrogenases, catalytic domain"/>
    <property type="match status" value="1"/>
</dbReference>
<dbReference type="Proteomes" id="UP001064262">
    <property type="component" value="Unassembled WGS sequence"/>
</dbReference>
<feature type="domain" description="Enoyl reductase (ER)" evidence="3">
    <location>
        <begin position="10"/>
        <end position="316"/>
    </location>
</feature>
<dbReference type="Gene3D" id="3.40.50.720">
    <property type="entry name" value="NAD(P)-binding Rossmann-like Domain"/>
    <property type="match status" value="1"/>
</dbReference>
<comment type="caution">
    <text evidence="4">The sequence shown here is derived from an EMBL/GenBank/DDBJ whole genome shotgun (WGS) entry which is preliminary data.</text>
</comment>
<dbReference type="InterPro" id="IPR013149">
    <property type="entry name" value="ADH-like_C"/>
</dbReference>
<evidence type="ECO:0000313" key="4">
    <source>
        <dbReference type="EMBL" id="MCU5779208.1"/>
    </source>
</evidence>
<dbReference type="InterPro" id="IPR020843">
    <property type="entry name" value="ER"/>
</dbReference>
<dbReference type="InterPro" id="IPR013154">
    <property type="entry name" value="ADH-like_N"/>
</dbReference>
<name>A0A9J6PUK0_9GAMM</name>
<gene>
    <name evidence="4" type="ORF">N5923_17130</name>
</gene>
<proteinExistence type="predicted"/>
<dbReference type="EMBL" id="JAODIM010000042">
    <property type="protein sequence ID" value="MCU5779208.1"/>
    <property type="molecule type" value="Genomic_DNA"/>
</dbReference>
<sequence>MKAIIYDQPGEPEVLRLEEVADPVPADTELLIRVEAISIEGGDLVGRKHRPGGADAILGYAAAGEVLQVGKAVEGFAVGQKVTTFHWTGSHAELRAVPAANCFVVPQGLDMRIAAAIPVGPGTAAWALQLGALQRGQTVLILGAAGGVGIAAVQLAAKMGARVIGTGTSLASLEKLREYGLTDAIVTGSRSASAQLRDLLGGNAVDLLIDNIGGPELSDGIEALRDGGRAVLIGVLAGRNQPVDAGHLLMHRKTVIGCLFGPEMGDPQPRALVADLLEKALHGELQLPIDATFPLSEAAAAHRRAEERGRIGRVFITV</sequence>
<dbReference type="PANTHER" id="PTHR48106:SF18">
    <property type="entry name" value="QUINONE OXIDOREDUCTASE PIG3"/>
    <property type="match status" value="1"/>
</dbReference>
<dbReference type="InterPro" id="IPR011032">
    <property type="entry name" value="GroES-like_sf"/>
</dbReference>
<reference evidence="4" key="1">
    <citation type="submission" date="2022-09" db="EMBL/GenBank/DDBJ databases">
        <title>Winslowiella arboricola sp. nov., isolated from bleeding cankers on broadleaf hosts.</title>
        <authorList>
            <person name="Brady C."/>
            <person name="Kaur S."/>
            <person name="Crampton B."/>
            <person name="Maddock D."/>
            <person name="Arnold D."/>
            <person name="Denman S."/>
        </authorList>
    </citation>
    <scope>NUCLEOTIDE SEQUENCE</scope>
    <source>
        <strain evidence="4">BAC 15a-03b</strain>
    </source>
</reference>
<dbReference type="GO" id="GO:0016651">
    <property type="term" value="F:oxidoreductase activity, acting on NAD(P)H"/>
    <property type="evidence" value="ECO:0007669"/>
    <property type="project" value="TreeGrafter"/>
</dbReference>
<dbReference type="Pfam" id="PF08240">
    <property type="entry name" value="ADH_N"/>
    <property type="match status" value="1"/>
</dbReference>
<dbReference type="GO" id="GO:0070402">
    <property type="term" value="F:NADPH binding"/>
    <property type="evidence" value="ECO:0007669"/>
    <property type="project" value="TreeGrafter"/>
</dbReference>
<dbReference type="InterPro" id="IPR036291">
    <property type="entry name" value="NAD(P)-bd_dom_sf"/>
</dbReference>
<keyword evidence="1" id="KW-0521">NADP</keyword>
<dbReference type="SUPFAM" id="SSF50129">
    <property type="entry name" value="GroES-like"/>
    <property type="match status" value="1"/>
</dbReference>
<dbReference type="RefSeq" id="WP_267142675.1">
    <property type="nucleotide sequence ID" value="NZ_JAODIL010000071.1"/>
</dbReference>
<dbReference type="AlphaFoldDB" id="A0A9J6PUK0"/>
<organism evidence="4 5">
    <name type="scientific">Winslowiella arboricola</name>
    <dbReference type="NCBI Taxonomy" id="2978220"/>
    <lineage>
        <taxon>Bacteria</taxon>
        <taxon>Pseudomonadati</taxon>
        <taxon>Pseudomonadota</taxon>
        <taxon>Gammaproteobacteria</taxon>
        <taxon>Enterobacterales</taxon>
        <taxon>Erwiniaceae</taxon>
        <taxon>Winslowiella</taxon>
    </lineage>
</organism>
<evidence type="ECO:0000259" key="3">
    <source>
        <dbReference type="SMART" id="SM00829"/>
    </source>
</evidence>